<dbReference type="SUPFAM" id="SSF56112">
    <property type="entry name" value="Protein kinase-like (PK-like)"/>
    <property type="match status" value="1"/>
</dbReference>
<dbReference type="PANTHER" id="PTHR27007">
    <property type="match status" value="1"/>
</dbReference>
<keyword evidence="5" id="KW-1185">Reference proteome</keyword>
<evidence type="ECO:0000313" key="4">
    <source>
        <dbReference type="EMBL" id="MCI29990.1"/>
    </source>
</evidence>
<dbReference type="InterPro" id="IPR001245">
    <property type="entry name" value="Ser-Thr/Tyr_kinase_cat_dom"/>
</dbReference>
<feature type="non-terminal residue" evidence="4">
    <location>
        <position position="129"/>
    </location>
</feature>
<dbReference type="PROSITE" id="PS50011">
    <property type="entry name" value="PROTEIN_KINASE_DOM"/>
    <property type="match status" value="1"/>
</dbReference>
<reference evidence="4 5" key="1">
    <citation type="journal article" date="2018" name="Front. Plant Sci.">
        <title>Red Clover (Trifolium pratense) and Zigzag Clover (T. medium) - A Picture of Genomic Similarities and Differences.</title>
        <authorList>
            <person name="Dluhosova J."/>
            <person name="Istvanek J."/>
            <person name="Nedelnik J."/>
            <person name="Repkova J."/>
        </authorList>
    </citation>
    <scope>NUCLEOTIDE SEQUENCE [LARGE SCALE GENOMIC DNA]</scope>
    <source>
        <strain evidence="5">cv. 10/8</strain>
        <tissue evidence="4">Leaf</tissue>
    </source>
</reference>
<dbReference type="GO" id="GO:0051707">
    <property type="term" value="P:response to other organism"/>
    <property type="evidence" value="ECO:0007669"/>
    <property type="project" value="UniProtKB-ARBA"/>
</dbReference>
<protein>
    <submittedName>
        <fullName evidence="4">L-type lectin-domain containing receptor kinase IV.1-like</fullName>
    </submittedName>
</protein>
<feature type="non-terminal residue" evidence="4">
    <location>
        <position position="1"/>
    </location>
</feature>
<dbReference type="Pfam" id="PF07714">
    <property type="entry name" value="PK_Tyr_Ser-Thr"/>
    <property type="match status" value="1"/>
</dbReference>
<keyword evidence="1" id="KW-0547">Nucleotide-binding</keyword>
<dbReference type="EMBL" id="LXQA010176234">
    <property type="protein sequence ID" value="MCI29990.1"/>
    <property type="molecule type" value="Genomic_DNA"/>
</dbReference>
<keyword evidence="2" id="KW-0067">ATP-binding</keyword>
<keyword evidence="4" id="KW-0808">Transferase</keyword>
<keyword evidence="4" id="KW-0675">Receptor</keyword>
<feature type="domain" description="Protein kinase" evidence="3">
    <location>
        <begin position="1"/>
        <end position="102"/>
    </location>
</feature>
<evidence type="ECO:0000256" key="2">
    <source>
        <dbReference type="ARBA" id="ARBA00022840"/>
    </source>
</evidence>
<dbReference type="GO" id="GO:0005524">
    <property type="term" value="F:ATP binding"/>
    <property type="evidence" value="ECO:0007669"/>
    <property type="project" value="UniProtKB-KW"/>
</dbReference>
<sequence length="129" mass="14431">GTVGYLAPEHTRTGKATKFTDVFAFGAFLLEVVCGKRPIDHVGENETVILVDSVFECWKREPMARPSMRQVVQYLERDIPLPDLSLLSLSSSGLTFGYQEFFEDFPMSYPSTMDKTMSHTSVSIADSLL</sequence>
<accession>A0A392R2C2</accession>
<dbReference type="InterPro" id="IPR011009">
    <property type="entry name" value="Kinase-like_dom_sf"/>
</dbReference>
<dbReference type="Gene3D" id="1.10.510.10">
    <property type="entry name" value="Transferase(Phosphotransferase) domain 1"/>
    <property type="match status" value="1"/>
</dbReference>
<name>A0A392R2C2_9FABA</name>
<evidence type="ECO:0000313" key="5">
    <source>
        <dbReference type="Proteomes" id="UP000265520"/>
    </source>
</evidence>
<proteinExistence type="predicted"/>
<comment type="caution">
    <text evidence="4">The sequence shown here is derived from an EMBL/GenBank/DDBJ whole genome shotgun (WGS) entry which is preliminary data.</text>
</comment>
<organism evidence="4 5">
    <name type="scientific">Trifolium medium</name>
    <dbReference type="NCBI Taxonomy" id="97028"/>
    <lineage>
        <taxon>Eukaryota</taxon>
        <taxon>Viridiplantae</taxon>
        <taxon>Streptophyta</taxon>
        <taxon>Embryophyta</taxon>
        <taxon>Tracheophyta</taxon>
        <taxon>Spermatophyta</taxon>
        <taxon>Magnoliopsida</taxon>
        <taxon>eudicotyledons</taxon>
        <taxon>Gunneridae</taxon>
        <taxon>Pentapetalae</taxon>
        <taxon>rosids</taxon>
        <taxon>fabids</taxon>
        <taxon>Fabales</taxon>
        <taxon>Fabaceae</taxon>
        <taxon>Papilionoideae</taxon>
        <taxon>50 kb inversion clade</taxon>
        <taxon>NPAAA clade</taxon>
        <taxon>Hologalegina</taxon>
        <taxon>IRL clade</taxon>
        <taxon>Trifolieae</taxon>
        <taxon>Trifolium</taxon>
    </lineage>
</organism>
<dbReference type="GO" id="GO:0030246">
    <property type="term" value="F:carbohydrate binding"/>
    <property type="evidence" value="ECO:0007669"/>
    <property type="project" value="UniProtKB-KW"/>
</dbReference>
<dbReference type="Proteomes" id="UP000265520">
    <property type="component" value="Unassembled WGS sequence"/>
</dbReference>
<dbReference type="InterPro" id="IPR050528">
    <property type="entry name" value="L-type_Lectin-RKs"/>
</dbReference>
<keyword evidence="4" id="KW-0418">Kinase</keyword>
<keyword evidence="4" id="KW-0430">Lectin</keyword>
<dbReference type="GO" id="GO:0004672">
    <property type="term" value="F:protein kinase activity"/>
    <property type="evidence" value="ECO:0007669"/>
    <property type="project" value="InterPro"/>
</dbReference>
<dbReference type="InterPro" id="IPR000719">
    <property type="entry name" value="Prot_kinase_dom"/>
</dbReference>
<evidence type="ECO:0000259" key="3">
    <source>
        <dbReference type="PROSITE" id="PS50011"/>
    </source>
</evidence>
<dbReference type="AlphaFoldDB" id="A0A392R2C2"/>
<evidence type="ECO:0000256" key="1">
    <source>
        <dbReference type="ARBA" id="ARBA00022741"/>
    </source>
</evidence>